<evidence type="ECO:0000313" key="12">
    <source>
        <dbReference type="Proteomes" id="UP000183952"/>
    </source>
</evidence>
<evidence type="ECO:0000256" key="4">
    <source>
        <dbReference type="ARBA" id="ARBA00022801"/>
    </source>
</evidence>
<accession>A0A1M6KDU6</accession>
<evidence type="ECO:0000313" key="11">
    <source>
        <dbReference type="EMBL" id="SHJ57126.1"/>
    </source>
</evidence>
<evidence type="ECO:0000256" key="2">
    <source>
        <dbReference type="ARBA" id="ARBA00022723"/>
    </source>
</evidence>
<dbReference type="InterPro" id="IPR011096">
    <property type="entry name" value="FTP_domain"/>
</dbReference>
<dbReference type="RefSeq" id="WP_072901816.1">
    <property type="nucleotide sequence ID" value="NZ_FRAD01000004.1"/>
</dbReference>
<dbReference type="SUPFAM" id="SSF55486">
    <property type="entry name" value="Metalloproteases ('zincins'), catalytic domain"/>
    <property type="match status" value="1"/>
</dbReference>
<gene>
    <name evidence="11" type="ORF">SAMN02745248_00434</name>
</gene>
<name>A0A1M6KDU6_9CLOT</name>
<dbReference type="PANTHER" id="PTHR33794">
    <property type="entry name" value="BACILLOLYSIN"/>
    <property type="match status" value="1"/>
</dbReference>
<dbReference type="GO" id="GO:0006508">
    <property type="term" value="P:proteolysis"/>
    <property type="evidence" value="ECO:0007669"/>
    <property type="project" value="UniProtKB-KW"/>
</dbReference>
<protein>
    <submittedName>
        <fullName evidence="11">Zn-dependent metalloprotease</fullName>
    </submittedName>
</protein>
<feature type="domain" description="FTP" evidence="9">
    <location>
        <begin position="229"/>
        <end position="269"/>
    </location>
</feature>
<dbReference type="InterPro" id="IPR013856">
    <property type="entry name" value="Peptidase_M4_domain"/>
</dbReference>
<keyword evidence="2" id="KW-0479">Metal-binding</keyword>
<dbReference type="InterPro" id="IPR046780">
    <property type="entry name" value="aBig_2"/>
</dbReference>
<dbReference type="Pfam" id="PF20578">
    <property type="entry name" value="aBig_2"/>
    <property type="match status" value="1"/>
</dbReference>
<dbReference type="Proteomes" id="UP000183952">
    <property type="component" value="Unassembled WGS sequence"/>
</dbReference>
<evidence type="ECO:0000259" key="8">
    <source>
        <dbReference type="Pfam" id="PF02868"/>
    </source>
</evidence>
<evidence type="ECO:0000259" key="7">
    <source>
        <dbReference type="Pfam" id="PF01447"/>
    </source>
</evidence>
<dbReference type="Gene3D" id="1.10.390.10">
    <property type="entry name" value="Neutral Protease Domain 2"/>
    <property type="match status" value="1"/>
</dbReference>
<dbReference type="InterPro" id="IPR001570">
    <property type="entry name" value="Peptidase_M4_C_domain"/>
</dbReference>
<dbReference type="Pfam" id="PF01447">
    <property type="entry name" value="Peptidase_M4"/>
    <property type="match status" value="1"/>
</dbReference>
<evidence type="ECO:0000256" key="3">
    <source>
        <dbReference type="ARBA" id="ARBA00022729"/>
    </source>
</evidence>
<dbReference type="SUPFAM" id="SSF49478">
    <property type="entry name" value="Cna protein B-type domain"/>
    <property type="match status" value="1"/>
</dbReference>
<dbReference type="Gene3D" id="3.10.170.10">
    <property type="match status" value="1"/>
</dbReference>
<organism evidence="11 12">
    <name type="scientific">Hathewaya proteolytica DSM 3090</name>
    <dbReference type="NCBI Taxonomy" id="1121331"/>
    <lineage>
        <taxon>Bacteria</taxon>
        <taxon>Bacillati</taxon>
        <taxon>Bacillota</taxon>
        <taxon>Clostridia</taxon>
        <taxon>Eubacteriales</taxon>
        <taxon>Clostridiaceae</taxon>
        <taxon>Hathewaya</taxon>
    </lineage>
</organism>
<evidence type="ECO:0000256" key="6">
    <source>
        <dbReference type="ARBA" id="ARBA00023049"/>
    </source>
</evidence>
<proteinExistence type="predicted"/>
<keyword evidence="1 11" id="KW-0645">Protease</keyword>
<dbReference type="Pfam" id="PF07504">
    <property type="entry name" value="FTP"/>
    <property type="match status" value="1"/>
</dbReference>
<dbReference type="InterPro" id="IPR027268">
    <property type="entry name" value="Peptidase_M4/M1_CTD_sf"/>
</dbReference>
<dbReference type="OrthoDB" id="291295at2"/>
<evidence type="ECO:0000256" key="1">
    <source>
        <dbReference type="ARBA" id="ARBA00022670"/>
    </source>
</evidence>
<dbReference type="GO" id="GO:0004222">
    <property type="term" value="F:metalloendopeptidase activity"/>
    <property type="evidence" value="ECO:0007669"/>
    <property type="project" value="InterPro"/>
</dbReference>
<feature type="domain" description="Peptidase M4 C-terminal" evidence="8">
    <location>
        <begin position="540"/>
        <end position="690"/>
    </location>
</feature>
<dbReference type="Pfam" id="PF02868">
    <property type="entry name" value="Peptidase_M4_C"/>
    <property type="match status" value="1"/>
</dbReference>
<feature type="domain" description="Peptidase M4" evidence="7">
    <location>
        <begin position="377"/>
        <end position="526"/>
    </location>
</feature>
<sequence length="1060" mass="120089">MYNGAWENYDNGYSKCEDGSYLITNNGVNANIEVGASIKVSYIFKTQDEVVDPEHILVLYDNMGKVIDPLEDDFKYLRIGYNPGDCDSAVTQDVMLVESGQYGSDIEWTSSDEQIIDLSGKVNRPSSEPKSVQLTAKLTYEGRTLVKEFAVTVMNTRNFDPSNVKDLSVDDLAEMNSGYDNYNIEISEFGYITNISGSYSDIKVDSYETALYSLYSLKTAMGISNPFEELKSTSVKSNKKGSIYKFNQVYNGIEVYGKTVVLSVDPQGKTRYLRSNYFPINKDINVIPKTTYEEALKSVEEKYIGAQAYGDEDESKRLYISNYYGKVELVWKVYFDLLEDNGDLNKGEYRALVSAINDDVIYKTCTTQYDSNIEVKGTDLNNKERTFNIIENTHWFSNKVEYMLEDMKRNIRICDAHGAEIFKNDIYQSSSKNEWTEEQISAMANMKDIYEYYLNTFDRISYDDAWTKITGNNIRIYLNTGIENNAYWDSTRKLIAMGKGDGDRFKEISLAAAEDVLCHEFTHAIVGYETNLGEINKGLPGIINEAYADIFACFYDSNKKGYKDWIVGEDICSGKGIRDVSDPNSLGDCAEFNGKYFQDYSNPEYYTKGNDFGGVHQNSTIISHAAYLMYKNGIGFERLQSLWYESLCLGYEVHSDFWDVRVNVIQAAKNLGFSKAEIGIIEQSFKQVNVTEDCNETYKSYFKRLDKISITQDYFCNSIKLNGKVVTADLDTIIGNNKGIKDVNINVYSFNKTEKYGYTSTEDSGIYISQIKLEDKYLINFDKEGYVSEKMYLSDIDSIFKSEYYCGTVALVPKEYEGMGGARGKVISASTGLGVGGVTLNVRRGINNIYTDITKTIKTDDNGEYIIDSLESGNYCVEIVDEVKNGDEYLSTFINIKVLGGHLIREQNGVISSSLERNQIRVVLSWGDTPRDLDSHMLCSLLNTLAGHVDYRNKSFYNENNLVCMLDLDDTSGYGPETTTIYHSEVGMYTFYVYNYSGEENINRSQATVSVYMNGAATPVYTFNIPTGDGRFWTVFRYNGATKIIIPINLVENNTINEER</sequence>
<evidence type="ECO:0000259" key="10">
    <source>
        <dbReference type="Pfam" id="PF20578"/>
    </source>
</evidence>
<dbReference type="Gene3D" id="3.10.450.490">
    <property type="match status" value="1"/>
</dbReference>
<keyword evidence="3" id="KW-0732">Signal</keyword>
<reference evidence="11 12" key="1">
    <citation type="submission" date="2016-11" db="EMBL/GenBank/DDBJ databases">
        <authorList>
            <person name="Jaros S."/>
            <person name="Januszkiewicz K."/>
            <person name="Wedrychowicz H."/>
        </authorList>
    </citation>
    <scope>NUCLEOTIDE SEQUENCE [LARGE SCALE GENOMIC DNA]</scope>
    <source>
        <strain evidence="11 12">DSM 3090</strain>
    </source>
</reference>
<dbReference type="STRING" id="1121331.SAMN02745248_00434"/>
<dbReference type="InterPro" id="IPR013783">
    <property type="entry name" value="Ig-like_fold"/>
</dbReference>
<dbReference type="AlphaFoldDB" id="A0A1M6KDU6"/>
<feature type="domain" description="Atrophied bacterial Ig" evidence="10">
    <location>
        <begin position="72"/>
        <end position="155"/>
    </location>
</feature>
<dbReference type="EMBL" id="FRAD01000004">
    <property type="protein sequence ID" value="SHJ57126.1"/>
    <property type="molecule type" value="Genomic_DNA"/>
</dbReference>
<dbReference type="Gene3D" id="2.60.40.10">
    <property type="entry name" value="Immunoglobulins"/>
    <property type="match status" value="1"/>
</dbReference>
<dbReference type="GO" id="GO:0046872">
    <property type="term" value="F:metal ion binding"/>
    <property type="evidence" value="ECO:0007669"/>
    <property type="project" value="UniProtKB-KW"/>
</dbReference>
<keyword evidence="6 11" id="KW-0482">Metalloprotease</keyword>
<keyword evidence="4" id="KW-0378">Hydrolase</keyword>
<keyword evidence="12" id="KW-1185">Reference proteome</keyword>
<keyword evidence="5" id="KW-0862">Zinc</keyword>
<evidence type="ECO:0000256" key="5">
    <source>
        <dbReference type="ARBA" id="ARBA00022833"/>
    </source>
</evidence>
<dbReference type="InterPro" id="IPR050728">
    <property type="entry name" value="Zinc_Metalloprotease_M4"/>
</dbReference>
<evidence type="ECO:0000259" key="9">
    <source>
        <dbReference type="Pfam" id="PF07504"/>
    </source>
</evidence>
<dbReference type="PANTHER" id="PTHR33794:SF1">
    <property type="entry name" value="BACILLOLYSIN"/>
    <property type="match status" value="1"/>
</dbReference>